<evidence type="ECO:0000259" key="7">
    <source>
        <dbReference type="Pfam" id="PF00291"/>
    </source>
</evidence>
<dbReference type="InterPro" id="IPR050214">
    <property type="entry name" value="Cys_Synth/Cystath_Beta-Synth"/>
</dbReference>
<dbReference type="AlphaFoldDB" id="A5DIR7"/>
<evidence type="ECO:0000256" key="6">
    <source>
        <dbReference type="ARBA" id="ARBA00023192"/>
    </source>
</evidence>
<comment type="cofactor">
    <cofactor evidence="1">
        <name>pyridoxal 5'-phosphate</name>
        <dbReference type="ChEBI" id="CHEBI:597326"/>
    </cofactor>
</comment>
<dbReference type="GO" id="GO:0006535">
    <property type="term" value="P:cysteine biosynthetic process from serine"/>
    <property type="evidence" value="ECO:0007669"/>
    <property type="project" value="InterPro"/>
</dbReference>
<evidence type="ECO:0000256" key="5">
    <source>
        <dbReference type="ARBA" id="ARBA00022898"/>
    </source>
</evidence>
<dbReference type="VEuPathDB" id="FungiDB:PGUG_03168"/>
<dbReference type="EMBL" id="CH408157">
    <property type="protein sequence ID" value="EDK39070.2"/>
    <property type="molecule type" value="Genomic_DNA"/>
</dbReference>
<accession>A5DIR7</accession>
<proteinExistence type="inferred from homology"/>
<dbReference type="GeneID" id="5127258"/>
<dbReference type="OrthoDB" id="10259545at2759"/>
<dbReference type="SUPFAM" id="SSF53686">
    <property type="entry name" value="Tryptophan synthase beta subunit-like PLP-dependent enzymes"/>
    <property type="match status" value="1"/>
</dbReference>
<dbReference type="KEGG" id="pgu:PGUG_03168"/>
<protein>
    <recommendedName>
        <fullName evidence="7">Tryptophan synthase beta chain-like PALP domain-containing protein</fullName>
    </recommendedName>
</protein>
<dbReference type="CDD" id="cd01561">
    <property type="entry name" value="CBS_like"/>
    <property type="match status" value="1"/>
</dbReference>
<dbReference type="Proteomes" id="UP000001997">
    <property type="component" value="Unassembled WGS sequence"/>
</dbReference>
<dbReference type="Gene3D" id="3.40.50.1100">
    <property type="match status" value="2"/>
</dbReference>
<dbReference type="OMA" id="WMADYGF"/>
<dbReference type="InParanoid" id="A5DIR7"/>
<keyword evidence="6" id="KW-0198">Cysteine biosynthesis</keyword>
<dbReference type="RefSeq" id="XP_001485439.2">
    <property type="nucleotide sequence ID" value="XM_001485389.1"/>
</dbReference>
<organism evidence="8 9">
    <name type="scientific">Meyerozyma guilliermondii (strain ATCC 6260 / CBS 566 / DSM 6381 / JCM 1539 / NBRC 10279 / NRRL Y-324)</name>
    <name type="common">Yeast</name>
    <name type="synonym">Candida guilliermondii</name>
    <dbReference type="NCBI Taxonomy" id="294746"/>
    <lineage>
        <taxon>Eukaryota</taxon>
        <taxon>Fungi</taxon>
        <taxon>Dikarya</taxon>
        <taxon>Ascomycota</taxon>
        <taxon>Saccharomycotina</taxon>
        <taxon>Pichiomycetes</taxon>
        <taxon>Debaryomycetaceae</taxon>
        <taxon>Meyerozyma</taxon>
    </lineage>
</organism>
<gene>
    <name evidence="8" type="ORF">PGUG_03168</name>
</gene>
<dbReference type="STRING" id="294746.A5DIR7"/>
<keyword evidence="5" id="KW-0663">Pyridoxal phosphate</keyword>
<keyword evidence="3" id="KW-0028">Amino-acid biosynthesis</keyword>
<evidence type="ECO:0000256" key="3">
    <source>
        <dbReference type="ARBA" id="ARBA00022605"/>
    </source>
</evidence>
<dbReference type="HOGENOM" id="CLU_021018_1_0_1"/>
<comment type="similarity">
    <text evidence="2">Belongs to the cysteine synthase/cystathionine beta-synthase family.</text>
</comment>
<dbReference type="eggNOG" id="KOG1481">
    <property type="taxonomic scope" value="Eukaryota"/>
</dbReference>
<evidence type="ECO:0000256" key="2">
    <source>
        <dbReference type="ARBA" id="ARBA00007103"/>
    </source>
</evidence>
<dbReference type="PANTHER" id="PTHR10314">
    <property type="entry name" value="CYSTATHIONINE BETA-SYNTHASE"/>
    <property type="match status" value="1"/>
</dbReference>
<name>A5DIR7_PICGU</name>
<dbReference type="InterPro" id="IPR036052">
    <property type="entry name" value="TrpB-like_PALP_sf"/>
</dbReference>
<keyword evidence="4" id="KW-0808">Transferase</keyword>
<dbReference type="GO" id="GO:0016740">
    <property type="term" value="F:transferase activity"/>
    <property type="evidence" value="ECO:0007669"/>
    <property type="project" value="UniProtKB-KW"/>
</dbReference>
<feature type="domain" description="Tryptophan synthase beta chain-like PALP" evidence="7">
    <location>
        <begin position="83"/>
        <end position="399"/>
    </location>
</feature>
<dbReference type="InterPro" id="IPR001216">
    <property type="entry name" value="P-phosphate_BS"/>
</dbReference>
<reference evidence="8 9" key="1">
    <citation type="journal article" date="2009" name="Nature">
        <title>Evolution of pathogenicity and sexual reproduction in eight Candida genomes.</title>
        <authorList>
            <person name="Butler G."/>
            <person name="Rasmussen M.D."/>
            <person name="Lin M.F."/>
            <person name="Santos M.A."/>
            <person name="Sakthikumar S."/>
            <person name="Munro C.A."/>
            <person name="Rheinbay E."/>
            <person name="Grabherr M."/>
            <person name="Forche A."/>
            <person name="Reedy J.L."/>
            <person name="Agrafioti I."/>
            <person name="Arnaud M.B."/>
            <person name="Bates S."/>
            <person name="Brown A.J."/>
            <person name="Brunke S."/>
            <person name="Costanzo M.C."/>
            <person name="Fitzpatrick D.A."/>
            <person name="de Groot P.W."/>
            <person name="Harris D."/>
            <person name="Hoyer L.L."/>
            <person name="Hube B."/>
            <person name="Klis F.M."/>
            <person name="Kodira C."/>
            <person name="Lennard N."/>
            <person name="Logue M.E."/>
            <person name="Martin R."/>
            <person name="Neiman A.M."/>
            <person name="Nikolaou E."/>
            <person name="Quail M.A."/>
            <person name="Quinn J."/>
            <person name="Santos M.C."/>
            <person name="Schmitzberger F.F."/>
            <person name="Sherlock G."/>
            <person name="Shah P."/>
            <person name="Silverstein K.A."/>
            <person name="Skrzypek M.S."/>
            <person name="Soll D."/>
            <person name="Staggs R."/>
            <person name="Stansfield I."/>
            <person name="Stumpf M.P."/>
            <person name="Sudbery P.E."/>
            <person name="Srikantha T."/>
            <person name="Zeng Q."/>
            <person name="Berman J."/>
            <person name="Berriman M."/>
            <person name="Heitman J."/>
            <person name="Gow N.A."/>
            <person name="Lorenz M.C."/>
            <person name="Birren B.W."/>
            <person name="Kellis M."/>
            <person name="Cuomo C.A."/>
        </authorList>
    </citation>
    <scope>NUCLEOTIDE SEQUENCE [LARGE SCALE GENOMIC DNA]</scope>
    <source>
        <strain evidence="9">ATCC 6260 / CBS 566 / DSM 6381 / JCM 1539 / NBRC 10279 / NRRL Y-324</strain>
    </source>
</reference>
<evidence type="ECO:0000313" key="8">
    <source>
        <dbReference type="EMBL" id="EDK39070.2"/>
    </source>
</evidence>
<dbReference type="Pfam" id="PF00291">
    <property type="entry name" value="PALP"/>
    <property type="match status" value="1"/>
</dbReference>
<evidence type="ECO:0000256" key="1">
    <source>
        <dbReference type="ARBA" id="ARBA00001933"/>
    </source>
</evidence>
<dbReference type="FunFam" id="3.40.50.1100:FF:000016">
    <property type="entry name" value="Cysteine synthase A"/>
    <property type="match status" value="1"/>
</dbReference>
<dbReference type="FunCoup" id="A5DIR7">
    <property type="interactions" value="244"/>
</dbReference>
<sequence length="427" mass="46051">MTTKTAPTKYNTGPPLVYAGASRSGNFLIQVRFFLFECMSSSFAALRAAVAVAAAAIAISKLYQLVKDHQHLTVLRPRSRGVESLIGNTPMVEIKSLSKLTGCKIWAKLELMNPGGSAKDRVALAILRAAEGAGALRPRCNDVVVEGTSGSTGISLAVLANALGYTAHICLPNDTSPEKLQVLKALGATIEPVNPASIVDPNQYTNAARARAAAINADETDRRRAAFADQFENDANWRIHYRTTGPEIARQMDGCKIDAFVTGSGTGGTIAGVSKYLKEQDHHTRVVLADPQGSGLANRINFGVMYDSVEKEGTRRRHQVDTLVEGIGLNRLTHNFKQAEPYIDEAIRVSDTQAIQMAKFLTVNDGFFWGTSAAINCVAAAKLAYKLGPGHNIVTIACDSGERHTSKFWKEAAQVPNTVRLDEILEN</sequence>
<evidence type="ECO:0000313" key="9">
    <source>
        <dbReference type="Proteomes" id="UP000001997"/>
    </source>
</evidence>
<keyword evidence="9" id="KW-1185">Reference proteome</keyword>
<evidence type="ECO:0000256" key="4">
    <source>
        <dbReference type="ARBA" id="ARBA00022679"/>
    </source>
</evidence>
<dbReference type="PROSITE" id="PS00901">
    <property type="entry name" value="CYS_SYNTHASE"/>
    <property type="match status" value="1"/>
</dbReference>
<dbReference type="InterPro" id="IPR001926">
    <property type="entry name" value="TrpB-like_PALP"/>
</dbReference>